<name>A0ABS9NK86_9NEIS</name>
<sequence length="186" mass="20671">MKPIILAVLALLAGSRTALAELTVQQQHQARQLADVSVQITDLGESAKQMLQKNPRMAQAGKKDTACLLRYADTRGFYRYQLERAEQYVAARPAAHIAQDLAVLDSETVTVLHQLATGGQTDDTLLRKNRVLRHLMLLATDRTYGALAELLNLPQTGDDQAAKLKAGKDMGDRYWSWIQAQCQKQN</sequence>
<evidence type="ECO:0000313" key="3">
    <source>
        <dbReference type="Proteomes" id="UP001298424"/>
    </source>
</evidence>
<feature type="chain" id="PRO_5046348713" evidence="1">
    <location>
        <begin position="21"/>
        <end position="186"/>
    </location>
</feature>
<reference evidence="2 3" key="1">
    <citation type="submission" date="2022-02" db="EMBL/GenBank/DDBJ databases">
        <title>Genome sequence data of Kingella unionensis sp. nov. strain CICC 24913 (CCUG 75125).</title>
        <authorList>
            <person name="Xiao M."/>
        </authorList>
    </citation>
    <scope>NUCLEOTIDE SEQUENCE [LARGE SCALE GENOMIC DNA]</scope>
    <source>
        <strain evidence="2 3">CICC 24913</strain>
    </source>
</reference>
<comment type="caution">
    <text evidence="2">The sequence shown here is derived from an EMBL/GenBank/DDBJ whole genome shotgun (WGS) entry which is preliminary data.</text>
</comment>
<proteinExistence type="predicted"/>
<dbReference type="RefSeq" id="WP_238745305.1">
    <property type="nucleotide sequence ID" value="NZ_JAKOOW010000006.1"/>
</dbReference>
<evidence type="ECO:0000256" key="1">
    <source>
        <dbReference type="SAM" id="SignalP"/>
    </source>
</evidence>
<protein>
    <submittedName>
        <fullName evidence="2">Uncharacterized protein</fullName>
    </submittedName>
</protein>
<dbReference type="EMBL" id="JAKOOW010000006">
    <property type="protein sequence ID" value="MCG6503205.1"/>
    <property type="molecule type" value="Genomic_DNA"/>
</dbReference>
<gene>
    <name evidence="2" type="ORF">MB824_01640</name>
</gene>
<organism evidence="2 3">
    <name type="scientific">Kingella pumchi</name>
    <dbReference type="NCBI Taxonomy" id="2779506"/>
    <lineage>
        <taxon>Bacteria</taxon>
        <taxon>Pseudomonadati</taxon>
        <taxon>Pseudomonadota</taxon>
        <taxon>Betaproteobacteria</taxon>
        <taxon>Neisseriales</taxon>
        <taxon>Neisseriaceae</taxon>
        <taxon>Kingella</taxon>
    </lineage>
</organism>
<evidence type="ECO:0000313" key="2">
    <source>
        <dbReference type="EMBL" id="MCG6503205.1"/>
    </source>
</evidence>
<keyword evidence="3" id="KW-1185">Reference proteome</keyword>
<keyword evidence="1" id="KW-0732">Signal</keyword>
<accession>A0ABS9NK86</accession>
<feature type="signal peptide" evidence="1">
    <location>
        <begin position="1"/>
        <end position="20"/>
    </location>
</feature>
<dbReference type="Proteomes" id="UP001298424">
    <property type="component" value="Unassembled WGS sequence"/>
</dbReference>